<dbReference type="EMBL" id="QPJY01000010">
    <property type="protein sequence ID" value="RCX26300.1"/>
    <property type="molecule type" value="Genomic_DNA"/>
</dbReference>
<gene>
    <name evidence="1" type="ORF">DFQ59_11010</name>
</gene>
<evidence type="ECO:0000313" key="1">
    <source>
        <dbReference type="EMBL" id="RCX26300.1"/>
    </source>
</evidence>
<protein>
    <submittedName>
        <fullName evidence="1">Uncharacterized protein</fullName>
    </submittedName>
</protein>
<name>A0A369BX86_9GAMM</name>
<reference evidence="1 2" key="1">
    <citation type="submission" date="2018-07" db="EMBL/GenBank/DDBJ databases">
        <title>Genomic Encyclopedia of Type Strains, Phase IV (KMG-IV): sequencing the most valuable type-strain genomes for metagenomic binning, comparative biology and taxonomic classification.</title>
        <authorList>
            <person name="Goeker M."/>
        </authorList>
    </citation>
    <scope>NUCLEOTIDE SEQUENCE [LARGE SCALE GENOMIC DNA]</scope>
    <source>
        <strain evidence="1 2">DSM 26407</strain>
    </source>
</reference>
<organism evidence="1 2">
    <name type="scientific">Thioalbus denitrificans</name>
    <dbReference type="NCBI Taxonomy" id="547122"/>
    <lineage>
        <taxon>Bacteria</taxon>
        <taxon>Pseudomonadati</taxon>
        <taxon>Pseudomonadota</taxon>
        <taxon>Gammaproteobacteria</taxon>
        <taxon>Chromatiales</taxon>
        <taxon>Ectothiorhodospiraceae</taxon>
        <taxon>Thioalbus</taxon>
    </lineage>
</organism>
<comment type="caution">
    <text evidence="1">The sequence shown here is derived from an EMBL/GenBank/DDBJ whole genome shotgun (WGS) entry which is preliminary data.</text>
</comment>
<keyword evidence="2" id="KW-1185">Reference proteome</keyword>
<dbReference type="RefSeq" id="WP_114280724.1">
    <property type="nucleotide sequence ID" value="NZ_QPJY01000010.1"/>
</dbReference>
<dbReference type="OrthoDB" id="9792294at2"/>
<sequence>MEESEYRDGYRALNERPCRFEKALLTRCADCAHARRLNLAEREAVACDSETGWSRCAEWLGLLRPRAQFALQLVTVDGPLPHAKEMRVQCGGLKGLQAVLEPAVGEDPRVTDIGGLLALAMGRFGSLDAVPFAEVMKAVARFQLRRRSRR</sequence>
<evidence type="ECO:0000313" key="2">
    <source>
        <dbReference type="Proteomes" id="UP000252707"/>
    </source>
</evidence>
<proteinExistence type="predicted"/>
<dbReference type="Proteomes" id="UP000252707">
    <property type="component" value="Unassembled WGS sequence"/>
</dbReference>
<accession>A0A369BX86</accession>
<dbReference type="AlphaFoldDB" id="A0A369BX86"/>